<keyword evidence="3" id="KW-1185">Reference proteome</keyword>
<feature type="transmembrane region" description="Helical" evidence="1">
    <location>
        <begin position="40"/>
        <end position="61"/>
    </location>
</feature>
<dbReference type="PATRIC" id="fig|1300222.3.peg.1448"/>
<gene>
    <name evidence="2" type="ORF">I532_07065</name>
</gene>
<feature type="transmembrane region" description="Helical" evidence="1">
    <location>
        <begin position="112"/>
        <end position="132"/>
    </location>
</feature>
<dbReference type="EMBL" id="APBN01000002">
    <property type="protein sequence ID" value="EMT53755.1"/>
    <property type="molecule type" value="Genomic_DNA"/>
</dbReference>
<dbReference type="GeneID" id="89500267"/>
<keyword evidence="1" id="KW-0472">Membrane</keyword>
<reference evidence="2 3" key="1">
    <citation type="submission" date="2013-03" db="EMBL/GenBank/DDBJ databases">
        <title>Assembly of a new bacterial strain Brevibacillus borstelensis AK1.</title>
        <authorList>
            <person name="Rajan I."/>
            <person name="PoliReddy D."/>
            <person name="Sugumar T."/>
            <person name="Rathinam K."/>
            <person name="Alqarawi S."/>
            <person name="Khalil A.B."/>
            <person name="Sivakumar N."/>
        </authorList>
    </citation>
    <scope>NUCLEOTIDE SEQUENCE [LARGE SCALE GENOMIC DNA]</scope>
    <source>
        <strain evidence="2 3">AK1</strain>
    </source>
</reference>
<feature type="transmembrane region" description="Helical" evidence="1">
    <location>
        <begin position="144"/>
        <end position="160"/>
    </location>
</feature>
<dbReference type="Pfam" id="PF11085">
    <property type="entry name" value="YqhR"/>
    <property type="match status" value="1"/>
</dbReference>
<proteinExistence type="predicted"/>
<dbReference type="RefSeq" id="WP_003387287.1">
    <property type="nucleotide sequence ID" value="NZ_APBN01000002.1"/>
</dbReference>
<protein>
    <submittedName>
        <fullName evidence="2">Uncharacterized protein</fullName>
    </submittedName>
</protein>
<name>M8EE43_9BACL</name>
<organism evidence="2 3">
    <name type="scientific">Brevibacillus borstelensis AK1</name>
    <dbReference type="NCBI Taxonomy" id="1300222"/>
    <lineage>
        <taxon>Bacteria</taxon>
        <taxon>Bacillati</taxon>
        <taxon>Bacillota</taxon>
        <taxon>Bacilli</taxon>
        <taxon>Bacillales</taxon>
        <taxon>Paenibacillaceae</taxon>
        <taxon>Brevibacillus</taxon>
    </lineage>
</organism>
<keyword evidence="1" id="KW-0812">Transmembrane</keyword>
<dbReference type="Proteomes" id="UP000012081">
    <property type="component" value="Unassembled WGS sequence"/>
</dbReference>
<evidence type="ECO:0000313" key="3">
    <source>
        <dbReference type="Proteomes" id="UP000012081"/>
    </source>
</evidence>
<accession>M8EE43</accession>
<dbReference type="OrthoDB" id="2691442at2"/>
<comment type="caution">
    <text evidence="2">The sequence shown here is derived from an EMBL/GenBank/DDBJ whole genome shotgun (WGS) entry which is preliminary data.</text>
</comment>
<keyword evidence="1" id="KW-1133">Transmembrane helix</keyword>
<sequence>MGLTKTRGHLRGRFTEERRTARADVPGKAKTLPFAKLVEIAFWGTVFWGIVRLAAHFLNFTPYGLGAYARPFLWEADEDSWSATGLGVILLFFESVIAVFFYSLLFQRSKMWWSGLLYGLMLLVVAGFFFRMGNWDVATLATEAAWFLSFGMFVGMTITLESHDEA</sequence>
<evidence type="ECO:0000256" key="1">
    <source>
        <dbReference type="SAM" id="Phobius"/>
    </source>
</evidence>
<dbReference type="AlphaFoldDB" id="M8EE43"/>
<evidence type="ECO:0000313" key="2">
    <source>
        <dbReference type="EMBL" id="EMT53755.1"/>
    </source>
</evidence>
<dbReference type="STRING" id="1300222.I532_07065"/>
<feature type="transmembrane region" description="Helical" evidence="1">
    <location>
        <begin position="81"/>
        <end position="105"/>
    </location>
</feature>
<dbReference type="InterPro" id="IPR024563">
    <property type="entry name" value="YqhR"/>
</dbReference>